<feature type="transmembrane region" description="Helical" evidence="6">
    <location>
        <begin position="222"/>
        <end position="245"/>
    </location>
</feature>
<feature type="transmembrane region" description="Helical" evidence="6">
    <location>
        <begin position="137"/>
        <end position="156"/>
    </location>
</feature>
<evidence type="ECO:0000313" key="8">
    <source>
        <dbReference type="EMBL" id="BAV00045.1"/>
    </source>
</evidence>
<keyword evidence="5 6" id="KW-0472">Membrane</keyword>
<reference evidence="8 9" key="1">
    <citation type="journal article" date="2016" name="Genome Announc.">
        <title>Complete Genome Sequence of Aurantimicrobium minutum Type Strain KNCT, a Planktonic Ultramicrobacterium Isolated from River Water.</title>
        <authorList>
            <person name="Nakai R."/>
            <person name="Fujisawa T."/>
            <person name="Nakamura Y."/>
            <person name="Nishide H."/>
            <person name="Uchiyama I."/>
            <person name="Baba T."/>
            <person name="Toyoda A."/>
            <person name="Fujiyama A."/>
            <person name="Naganuma T."/>
            <person name="Niki H."/>
        </authorList>
    </citation>
    <scope>NUCLEOTIDE SEQUENCE [LARGE SCALE GENOMIC DNA]</scope>
    <source>
        <strain evidence="8 9">KNC</strain>
    </source>
</reference>
<dbReference type="InterPro" id="IPR037185">
    <property type="entry name" value="EmrE-like"/>
</dbReference>
<dbReference type="GeneID" id="80452696"/>
<organism evidence="8 9">
    <name type="scientific">Aurantimicrobium minutum</name>
    <dbReference type="NCBI Taxonomy" id="708131"/>
    <lineage>
        <taxon>Bacteria</taxon>
        <taxon>Bacillati</taxon>
        <taxon>Actinomycetota</taxon>
        <taxon>Actinomycetes</taxon>
        <taxon>Micrococcales</taxon>
        <taxon>Microbacteriaceae</taxon>
        <taxon>Aurantimicrobium</taxon>
    </lineage>
</organism>
<dbReference type="AlphaFoldDB" id="A0A173LYW4"/>
<dbReference type="GO" id="GO:0016020">
    <property type="term" value="C:membrane"/>
    <property type="evidence" value="ECO:0007669"/>
    <property type="project" value="UniProtKB-SubCell"/>
</dbReference>
<feature type="transmembrane region" description="Helical" evidence="6">
    <location>
        <begin position="282"/>
        <end position="298"/>
    </location>
</feature>
<feature type="transmembrane region" description="Helical" evidence="6">
    <location>
        <begin position="101"/>
        <end position="125"/>
    </location>
</feature>
<evidence type="ECO:0000256" key="5">
    <source>
        <dbReference type="ARBA" id="ARBA00023136"/>
    </source>
</evidence>
<dbReference type="InterPro" id="IPR050638">
    <property type="entry name" value="AA-Vitamin_Transporters"/>
</dbReference>
<feature type="transmembrane region" description="Helical" evidence="6">
    <location>
        <begin position="15"/>
        <end position="35"/>
    </location>
</feature>
<feature type="transmembrane region" description="Helical" evidence="6">
    <location>
        <begin position="257"/>
        <end position="276"/>
    </location>
</feature>
<feature type="domain" description="EamA" evidence="7">
    <location>
        <begin position="163"/>
        <end position="298"/>
    </location>
</feature>
<evidence type="ECO:0000256" key="6">
    <source>
        <dbReference type="SAM" id="Phobius"/>
    </source>
</evidence>
<dbReference type="Pfam" id="PF00892">
    <property type="entry name" value="EamA"/>
    <property type="match status" value="2"/>
</dbReference>
<feature type="transmembrane region" description="Helical" evidence="6">
    <location>
        <begin position="47"/>
        <end position="65"/>
    </location>
</feature>
<comment type="subcellular location">
    <subcellularLocation>
        <location evidence="1">Membrane</location>
        <topology evidence="1">Multi-pass membrane protein</topology>
    </subcellularLocation>
</comment>
<comment type="similarity">
    <text evidence="2">Belongs to the EamA transporter family.</text>
</comment>
<keyword evidence="4 6" id="KW-1133">Transmembrane helix</keyword>
<evidence type="ECO:0000259" key="7">
    <source>
        <dbReference type="Pfam" id="PF00892"/>
    </source>
</evidence>
<dbReference type="OrthoDB" id="5242975at2"/>
<evidence type="ECO:0000256" key="2">
    <source>
        <dbReference type="ARBA" id="ARBA00007362"/>
    </source>
</evidence>
<dbReference type="PANTHER" id="PTHR32322">
    <property type="entry name" value="INNER MEMBRANE TRANSPORTER"/>
    <property type="match status" value="1"/>
</dbReference>
<name>A0A173LYW4_9MICO</name>
<accession>A0A173LYW4</accession>
<dbReference type="RefSeq" id="WP_096383168.1">
    <property type="nucleotide sequence ID" value="NZ_AP017457.1"/>
</dbReference>
<sequence>MTTSATNFKRGQSPALIAFKFVALALLWGSSFFFIKIALDTLSWGQVAWARVVAGGIFMLVFWLISREKLPKDIKLWGHITVAGIIGIGIPFIFFPWAEQYITSAVATIYNGLTPIMTAIIAVYVLRVENFNRNQAVGVLVGLAGLVVVIAPWTITDLGGSFWGQIAALSAAVMYGFSGTYLKKYVFPSGVSAKAISIIEVGAAALFILLLTPFLATGPVTIDWSTVIAISIIGFGGTGLAYLWFNDVLESWGPTRASSVTYVMPIVGIMLGVVFLGETLHWYEPVGGAIVIAGVLIMRRQAQK</sequence>
<dbReference type="Proteomes" id="UP000243847">
    <property type="component" value="Chromosome sequence1"/>
</dbReference>
<feature type="transmembrane region" description="Helical" evidence="6">
    <location>
        <begin position="195"/>
        <end position="216"/>
    </location>
</feature>
<evidence type="ECO:0000256" key="1">
    <source>
        <dbReference type="ARBA" id="ARBA00004141"/>
    </source>
</evidence>
<feature type="domain" description="EamA" evidence="7">
    <location>
        <begin position="20"/>
        <end position="150"/>
    </location>
</feature>
<dbReference type="PANTHER" id="PTHR32322:SF2">
    <property type="entry name" value="EAMA DOMAIN-CONTAINING PROTEIN"/>
    <property type="match status" value="1"/>
</dbReference>
<evidence type="ECO:0000256" key="3">
    <source>
        <dbReference type="ARBA" id="ARBA00022692"/>
    </source>
</evidence>
<evidence type="ECO:0000313" key="9">
    <source>
        <dbReference type="Proteomes" id="UP000243847"/>
    </source>
</evidence>
<proteinExistence type="inferred from homology"/>
<feature type="transmembrane region" description="Helical" evidence="6">
    <location>
        <begin position="77"/>
        <end position="95"/>
    </location>
</feature>
<dbReference type="EMBL" id="AP017457">
    <property type="protein sequence ID" value="BAV00045.1"/>
    <property type="molecule type" value="Genomic_DNA"/>
</dbReference>
<feature type="transmembrane region" description="Helical" evidence="6">
    <location>
        <begin position="162"/>
        <end position="183"/>
    </location>
</feature>
<dbReference type="KEGG" id="amin:AUMI_115020"/>
<dbReference type="SUPFAM" id="SSF103481">
    <property type="entry name" value="Multidrug resistance efflux transporter EmrE"/>
    <property type="match status" value="2"/>
</dbReference>
<dbReference type="InterPro" id="IPR000620">
    <property type="entry name" value="EamA_dom"/>
</dbReference>
<gene>
    <name evidence="8" type="ORF">AUMI_115020</name>
</gene>
<keyword evidence="3 6" id="KW-0812">Transmembrane</keyword>
<evidence type="ECO:0000256" key="4">
    <source>
        <dbReference type="ARBA" id="ARBA00022989"/>
    </source>
</evidence>
<protein>
    <submittedName>
        <fullName evidence="8">Membrane protein CrgA</fullName>
    </submittedName>
</protein>